<reference evidence="1 2" key="1">
    <citation type="submission" date="2016-01" db="EMBL/GenBank/DDBJ databases">
        <title>Genome sequencing of Roseivirga seohaensis SW-152.</title>
        <authorList>
            <person name="Selvaratnam C."/>
            <person name="Thevarajoo S."/>
            <person name="Goh K.M."/>
            <person name="Ee R."/>
            <person name="Chan K.-G."/>
            <person name="Chong C.S."/>
        </authorList>
    </citation>
    <scope>NUCLEOTIDE SEQUENCE [LARGE SCALE GENOMIC DNA]</scope>
    <source>
        <strain evidence="1 2">SW-152</strain>
    </source>
</reference>
<proteinExistence type="predicted"/>
<accession>A0A150Y166</accession>
<comment type="caution">
    <text evidence="1">The sequence shown here is derived from an EMBL/GenBank/DDBJ whole genome shotgun (WGS) entry which is preliminary data.</text>
</comment>
<dbReference type="Proteomes" id="UP000075663">
    <property type="component" value="Unassembled WGS sequence"/>
</dbReference>
<dbReference type="RefSeq" id="WP_062300649.1">
    <property type="nucleotide sequence ID" value="NZ_LRPB01000012.1"/>
</dbReference>
<protein>
    <recommendedName>
        <fullName evidence="3">Lipoprotein</fullName>
    </recommendedName>
</protein>
<evidence type="ECO:0008006" key="3">
    <source>
        <dbReference type="Google" id="ProtNLM"/>
    </source>
</evidence>
<evidence type="ECO:0000313" key="2">
    <source>
        <dbReference type="Proteomes" id="UP000075663"/>
    </source>
</evidence>
<organism evidence="1 2">
    <name type="scientific">Roseivirga seohaensis</name>
    <dbReference type="NCBI Taxonomy" id="1914963"/>
    <lineage>
        <taxon>Bacteria</taxon>
        <taxon>Pseudomonadati</taxon>
        <taxon>Bacteroidota</taxon>
        <taxon>Cytophagia</taxon>
        <taxon>Cytophagales</taxon>
        <taxon>Roseivirgaceae</taxon>
        <taxon>Roseivirga</taxon>
    </lineage>
</organism>
<dbReference type="PROSITE" id="PS51257">
    <property type="entry name" value="PROKAR_LIPOPROTEIN"/>
    <property type="match status" value="1"/>
</dbReference>
<sequence>MKKHLYLTILLITAIGLGLLGCSEEDIFEKNAPQEINSIISQFSPETFSKVVSSDYKVDWNVSAPLEYSEELGLDYYEFEINLPENQVLATNKLYDTKQSLLAVKKESGQFDFYVAKYFMDQWKSEGKSVKDVSFSRMESFSGLLNVLDNNNQMVYAKRMDNGRVLGVPVCLNSDFNDVNIETRMEVDCEEVAIYHYIDRYHIEQGIPVRKYSDLVGISYERTCSVNYYPELNLEGGVPGTYYSQNGGGSYAGCNDPLRGCLFKIELELEEEIILDPTFVNTKAECVYNKLLNLSGGFKSAIQKFDGEFPVAHLRFSVRNDLGSSVAARTYLPVGNTDTPDYVITIGFNNNTSQAGLNFRPTLLSAKTMAHEIIHAEMYRKLLSLIKKGNIQGVTQTELNQLMANGDYPGIYDYYRRYGKGWQHEQMAAHYVQTIADITKEFDNASQLDQFYNDLAWEGLKGTQAWYNLLPSDTIRITDTVNNYIITNHNDVCQ</sequence>
<name>A0A150Y166_9BACT</name>
<dbReference type="AlphaFoldDB" id="A0A150Y166"/>
<gene>
    <name evidence="1" type="ORF">AWW67_01615</name>
</gene>
<dbReference type="STRING" id="1914963.AWW67_01615"/>
<dbReference type="EMBL" id="LRPB01000012">
    <property type="protein sequence ID" value="KYG84770.1"/>
    <property type="molecule type" value="Genomic_DNA"/>
</dbReference>
<evidence type="ECO:0000313" key="1">
    <source>
        <dbReference type="EMBL" id="KYG84770.1"/>
    </source>
</evidence>